<dbReference type="AlphaFoldDB" id="A0AA35UD79"/>
<keyword evidence="1" id="KW-1133">Transmembrane helix</keyword>
<keyword evidence="1" id="KW-0472">Membrane</keyword>
<dbReference type="GeneID" id="88222467"/>
<dbReference type="EMBL" id="OX458332">
    <property type="protein sequence ID" value="CAI8784497.1"/>
    <property type="molecule type" value="Genomic_DNA"/>
</dbReference>
<proteinExistence type="predicted"/>
<dbReference type="Pfam" id="PF09900">
    <property type="entry name" value="DUF2127"/>
    <property type="match status" value="1"/>
</dbReference>
<dbReference type="InterPro" id="IPR021125">
    <property type="entry name" value="DUF2127"/>
</dbReference>
<sequence length="161" mass="17714">MTPGMHGVRVVAAMEAAKGIVVLLAGFGVVELLHHGLEPVVDELVRHTHLNPASRYPRIFLDLLKNLSDQRLWALAALAFGYAMLRCIEAYGLWRGRRWAEWFGVASGGIYVPFELYELAEGVSWLKLATLAVNLAVVGYLAYALWAGSRLPPQPVSSSLE</sequence>
<dbReference type="RefSeq" id="WP_017365973.1">
    <property type="nucleotide sequence ID" value="NZ_OX458332.1"/>
</dbReference>
<evidence type="ECO:0000256" key="1">
    <source>
        <dbReference type="SAM" id="Phobius"/>
    </source>
</evidence>
<reference evidence="2" key="1">
    <citation type="submission" date="2023-03" db="EMBL/GenBank/DDBJ databases">
        <authorList>
            <person name="Pearce D."/>
        </authorList>
    </citation>
    <scope>NUCLEOTIDE SEQUENCE</scope>
    <source>
        <strain evidence="2">Mc</strain>
    </source>
</reference>
<protein>
    <recommendedName>
        <fullName evidence="4">DUF2127 domain-containing protein</fullName>
    </recommendedName>
</protein>
<keyword evidence="1" id="KW-0812">Transmembrane</keyword>
<feature type="transmembrane region" description="Helical" evidence="1">
    <location>
        <begin position="72"/>
        <end position="94"/>
    </location>
</feature>
<accession>A0AA35UD79</accession>
<organism evidence="2 3">
    <name type="scientific">Methylococcus capsulatus</name>
    <dbReference type="NCBI Taxonomy" id="414"/>
    <lineage>
        <taxon>Bacteria</taxon>
        <taxon>Pseudomonadati</taxon>
        <taxon>Pseudomonadota</taxon>
        <taxon>Gammaproteobacteria</taxon>
        <taxon>Methylococcales</taxon>
        <taxon>Methylococcaceae</taxon>
        <taxon>Methylococcus</taxon>
    </lineage>
</organism>
<evidence type="ECO:0008006" key="4">
    <source>
        <dbReference type="Google" id="ProtNLM"/>
    </source>
</evidence>
<gene>
    <name evidence="2" type="ORF">MCNOR_1267</name>
</gene>
<feature type="transmembrane region" description="Helical" evidence="1">
    <location>
        <begin position="125"/>
        <end position="146"/>
    </location>
</feature>
<evidence type="ECO:0000313" key="3">
    <source>
        <dbReference type="Proteomes" id="UP001158598"/>
    </source>
</evidence>
<dbReference type="Proteomes" id="UP001158598">
    <property type="component" value="Chromosome"/>
</dbReference>
<evidence type="ECO:0000313" key="2">
    <source>
        <dbReference type="EMBL" id="CAI8784497.1"/>
    </source>
</evidence>
<name>A0AA35UD79_METCP</name>